<protein>
    <recommendedName>
        <fullName evidence="5">Leucine-rich repeat domain-containing protein</fullName>
    </recommendedName>
</protein>
<dbReference type="PANTHER" id="PTHR46652:SF3">
    <property type="entry name" value="LEUCINE-RICH REPEAT-CONTAINING PROTEIN 9"/>
    <property type="match status" value="1"/>
</dbReference>
<keyword evidence="1" id="KW-0433">Leucine-rich repeat</keyword>
<evidence type="ECO:0000313" key="3">
    <source>
        <dbReference type="EMBL" id="GHF94248.1"/>
    </source>
</evidence>
<dbReference type="InterPro" id="IPR050836">
    <property type="entry name" value="SDS22/Internalin_LRR"/>
</dbReference>
<name>A0A919EM73_9GAMM</name>
<dbReference type="InterPro" id="IPR025875">
    <property type="entry name" value="Leu-rich_rpt_4"/>
</dbReference>
<dbReference type="Pfam" id="PF13516">
    <property type="entry name" value="LRR_6"/>
    <property type="match status" value="1"/>
</dbReference>
<evidence type="ECO:0008006" key="5">
    <source>
        <dbReference type="Google" id="ProtNLM"/>
    </source>
</evidence>
<dbReference type="Gene3D" id="2.60.40.3010">
    <property type="match status" value="1"/>
</dbReference>
<evidence type="ECO:0000313" key="4">
    <source>
        <dbReference type="Proteomes" id="UP000623842"/>
    </source>
</evidence>
<organism evidence="3 4">
    <name type="scientific">Thalassotalea marina</name>
    <dbReference type="NCBI Taxonomy" id="1673741"/>
    <lineage>
        <taxon>Bacteria</taxon>
        <taxon>Pseudomonadati</taxon>
        <taxon>Pseudomonadota</taxon>
        <taxon>Gammaproteobacteria</taxon>
        <taxon>Alteromonadales</taxon>
        <taxon>Colwelliaceae</taxon>
        <taxon>Thalassotalea</taxon>
    </lineage>
</organism>
<comment type="caution">
    <text evidence="3">The sequence shown here is derived from an EMBL/GenBank/DDBJ whole genome shotgun (WGS) entry which is preliminary data.</text>
</comment>
<keyword evidence="4" id="KW-1185">Reference proteome</keyword>
<accession>A0A919EM73</accession>
<dbReference type="Pfam" id="PF22352">
    <property type="entry name" value="K319L-like_PKD"/>
    <property type="match status" value="1"/>
</dbReference>
<gene>
    <name evidence="3" type="ORF">GCM10017161_23110</name>
</gene>
<dbReference type="SMART" id="SM00365">
    <property type="entry name" value="LRR_SD22"/>
    <property type="match status" value="7"/>
</dbReference>
<dbReference type="EMBL" id="BNCK01000005">
    <property type="protein sequence ID" value="GHF94248.1"/>
    <property type="molecule type" value="Genomic_DNA"/>
</dbReference>
<dbReference type="RefSeq" id="WP_189770663.1">
    <property type="nucleotide sequence ID" value="NZ_BNCK01000005.1"/>
</dbReference>
<dbReference type="InterPro" id="IPR001611">
    <property type="entry name" value="Leu-rich_rpt"/>
</dbReference>
<dbReference type="SMART" id="SM00369">
    <property type="entry name" value="LRR_TYP"/>
    <property type="match status" value="4"/>
</dbReference>
<proteinExistence type="predicted"/>
<evidence type="ECO:0000256" key="1">
    <source>
        <dbReference type="ARBA" id="ARBA00022614"/>
    </source>
</evidence>
<dbReference type="Gene3D" id="3.80.10.10">
    <property type="entry name" value="Ribonuclease Inhibitor"/>
    <property type="match status" value="3"/>
</dbReference>
<dbReference type="Pfam" id="PF12799">
    <property type="entry name" value="LRR_4"/>
    <property type="match status" value="2"/>
</dbReference>
<dbReference type="Proteomes" id="UP000623842">
    <property type="component" value="Unassembled WGS sequence"/>
</dbReference>
<dbReference type="PROSITE" id="PS51257">
    <property type="entry name" value="PROKAR_LIPOPROTEIN"/>
    <property type="match status" value="1"/>
</dbReference>
<dbReference type="InterPro" id="IPR003591">
    <property type="entry name" value="Leu-rich_rpt_typical-subtyp"/>
</dbReference>
<dbReference type="PROSITE" id="PS51450">
    <property type="entry name" value="LRR"/>
    <property type="match status" value="5"/>
</dbReference>
<evidence type="ECO:0000256" key="2">
    <source>
        <dbReference type="ARBA" id="ARBA00022737"/>
    </source>
</evidence>
<reference evidence="3" key="1">
    <citation type="journal article" date="2014" name="Int. J. Syst. Evol. Microbiol.">
        <title>Complete genome sequence of Corynebacterium casei LMG S-19264T (=DSM 44701T), isolated from a smear-ripened cheese.</title>
        <authorList>
            <consortium name="US DOE Joint Genome Institute (JGI-PGF)"/>
            <person name="Walter F."/>
            <person name="Albersmeier A."/>
            <person name="Kalinowski J."/>
            <person name="Ruckert C."/>
        </authorList>
    </citation>
    <scope>NUCLEOTIDE SEQUENCE</scope>
    <source>
        <strain evidence="3">KCTC 42731</strain>
    </source>
</reference>
<keyword evidence="2" id="KW-0677">Repeat</keyword>
<dbReference type="InterPro" id="IPR032675">
    <property type="entry name" value="LRR_dom_sf"/>
</dbReference>
<dbReference type="PANTHER" id="PTHR46652">
    <property type="entry name" value="LEUCINE-RICH REPEAT AND IQ DOMAIN-CONTAINING PROTEIN 1-RELATED"/>
    <property type="match status" value="1"/>
</dbReference>
<dbReference type="SUPFAM" id="SSF52058">
    <property type="entry name" value="L domain-like"/>
    <property type="match status" value="2"/>
</dbReference>
<sequence>MYSNNKLIKALSTITVSIWLSACGGGGGGGSSSTPTTIKTPPANKAPIIESMDEQTVEERQHFTFTASAKDTDGTITNQSWVQKSGIEIYNTNINENTLSFLAPNIAQDQTVVFTFMATDDDGTESQQDLTINITALKNITDVEFADPNLQACVIEAAEQLGENADITSFDGDTALWCQNKEISSLEGINEFKHIKHIDLAFNNITDLSPLAELQSLESLDLQHNHIENLAPLTKLTNLEQLSLNNNKISDISAINSLEQLLSLNLAHNKLTSIEAMPQSSDLKFLSIAHNQISTLQGINNLTALEHLQLEANPIADITDLPVAHSVKSLRLVSTNQDTLAEELPLIDLSPISKLSGLTELVIKGDNIKDINALASLTQLKELELIAYQVSDIQALDQLKQLEKLNIGSYTTPFSFIPKMNVSTIASLSQLTSLTDLKIKRTKVVDFSPISQLTLLKSLWVLNNENTSFAPFANLTQLETLVFYPNGLITENNIDQLHQLTKLKTFWTVWPEAADSLAILDNMPLITDLYIGGSANQQLSDFSSLANRQLTNFQVSGTQLANVEFLSSMSSLKTLQFQSTKALSDISALSTLTQLEKINLWFNEHLSCEQLDALQNALSSTLIERPNSCVLN</sequence>
<dbReference type="AlphaFoldDB" id="A0A919EM73"/>
<reference evidence="3" key="2">
    <citation type="submission" date="2020-09" db="EMBL/GenBank/DDBJ databases">
        <authorList>
            <person name="Sun Q."/>
            <person name="Kim S."/>
        </authorList>
    </citation>
    <scope>NUCLEOTIDE SEQUENCE</scope>
    <source>
        <strain evidence="3">KCTC 42731</strain>
    </source>
</reference>